<dbReference type="InterPro" id="IPR000160">
    <property type="entry name" value="GGDEF_dom"/>
</dbReference>
<feature type="region of interest" description="Disordered" evidence="4">
    <location>
        <begin position="991"/>
        <end position="1015"/>
    </location>
</feature>
<keyword evidence="8" id="KW-1185">Reference proteome</keyword>
<dbReference type="InterPro" id="IPR013783">
    <property type="entry name" value="Ig-like_fold"/>
</dbReference>
<dbReference type="eggNOG" id="COG2199">
    <property type="taxonomic scope" value="Bacteria"/>
</dbReference>
<dbReference type="GO" id="GO:1902201">
    <property type="term" value="P:negative regulation of bacterial-type flagellum-dependent cell motility"/>
    <property type="evidence" value="ECO:0007669"/>
    <property type="project" value="TreeGrafter"/>
</dbReference>
<dbReference type="PANTHER" id="PTHR45138">
    <property type="entry name" value="REGULATORY COMPONENTS OF SENSORY TRANSDUCTION SYSTEM"/>
    <property type="match status" value="1"/>
</dbReference>
<feature type="domain" description="GGDEF" evidence="6">
    <location>
        <begin position="860"/>
        <end position="996"/>
    </location>
</feature>
<keyword evidence="5" id="KW-0472">Membrane</keyword>
<organism evidence="7 8">
    <name type="scientific">Pseudoxanthomonas spadix (strain BD-a59)</name>
    <dbReference type="NCBI Taxonomy" id="1045855"/>
    <lineage>
        <taxon>Bacteria</taxon>
        <taxon>Pseudomonadati</taxon>
        <taxon>Pseudomonadota</taxon>
        <taxon>Gammaproteobacteria</taxon>
        <taxon>Lysobacterales</taxon>
        <taxon>Lysobacteraceae</taxon>
        <taxon>Pseudoxanthomonas</taxon>
    </lineage>
</organism>
<dbReference type="EMBL" id="CP003093">
    <property type="protein sequence ID" value="AER55760.1"/>
    <property type="molecule type" value="Genomic_DNA"/>
</dbReference>
<dbReference type="SUPFAM" id="SSF110296">
    <property type="entry name" value="Oligoxyloglucan reducing end-specific cellobiohydrolase"/>
    <property type="match status" value="1"/>
</dbReference>
<evidence type="ECO:0000256" key="4">
    <source>
        <dbReference type="SAM" id="MobiDB-lite"/>
    </source>
</evidence>
<dbReference type="SUPFAM" id="SSF63829">
    <property type="entry name" value="Calcium-dependent phosphotriesterase"/>
    <property type="match status" value="1"/>
</dbReference>
<dbReference type="Gene3D" id="2.60.40.10">
    <property type="entry name" value="Immunoglobulins"/>
    <property type="match status" value="1"/>
</dbReference>
<dbReference type="InterPro" id="IPR050469">
    <property type="entry name" value="Diguanylate_Cyclase"/>
</dbReference>
<accession>G7UQM8</accession>
<dbReference type="InterPro" id="IPR043128">
    <property type="entry name" value="Rev_trsase/Diguanyl_cyclase"/>
</dbReference>
<evidence type="ECO:0000256" key="3">
    <source>
        <dbReference type="ARBA" id="ARBA00034247"/>
    </source>
</evidence>
<dbReference type="Gene3D" id="3.30.70.270">
    <property type="match status" value="1"/>
</dbReference>
<protein>
    <recommendedName>
        <fullName evidence="2">diguanylate cyclase</fullName>
        <ecNumber evidence="2">2.7.7.65</ecNumber>
    </recommendedName>
</protein>
<comment type="catalytic activity">
    <reaction evidence="3">
        <text>2 GTP = 3',3'-c-di-GMP + 2 diphosphate</text>
        <dbReference type="Rhea" id="RHEA:24898"/>
        <dbReference type="ChEBI" id="CHEBI:33019"/>
        <dbReference type="ChEBI" id="CHEBI:37565"/>
        <dbReference type="ChEBI" id="CHEBI:58805"/>
        <dbReference type="EC" id="2.7.7.65"/>
    </reaction>
</comment>
<feature type="compositionally biased region" description="Low complexity" evidence="4">
    <location>
        <begin position="999"/>
        <end position="1008"/>
    </location>
</feature>
<name>G7UQM8_PSEUP</name>
<dbReference type="PROSITE" id="PS50887">
    <property type="entry name" value="GGDEF"/>
    <property type="match status" value="1"/>
</dbReference>
<dbReference type="PANTHER" id="PTHR45138:SF9">
    <property type="entry name" value="DIGUANYLATE CYCLASE DGCM-RELATED"/>
    <property type="match status" value="1"/>
</dbReference>
<comment type="cofactor">
    <cofactor evidence="1">
        <name>Mg(2+)</name>
        <dbReference type="ChEBI" id="CHEBI:18420"/>
    </cofactor>
</comment>
<dbReference type="InterPro" id="IPR015943">
    <property type="entry name" value="WD40/YVTN_repeat-like_dom_sf"/>
</dbReference>
<dbReference type="eggNOG" id="COG3292">
    <property type="taxonomic scope" value="Bacteria"/>
</dbReference>
<dbReference type="KEGG" id="psd:DSC_05545"/>
<dbReference type="InterPro" id="IPR011123">
    <property type="entry name" value="Y_Y_Y"/>
</dbReference>
<dbReference type="Pfam" id="PF00990">
    <property type="entry name" value="GGDEF"/>
    <property type="match status" value="1"/>
</dbReference>
<dbReference type="STRING" id="1045855.DSC_05545"/>
<dbReference type="SMART" id="SM00267">
    <property type="entry name" value="GGDEF"/>
    <property type="match status" value="1"/>
</dbReference>
<proteinExistence type="predicted"/>
<dbReference type="AlphaFoldDB" id="G7UQM8"/>
<dbReference type="Gene3D" id="2.130.10.10">
    <property type="entry name" value="YVTN repeat-like/Quinoprotein amine dehydrogenase"/>
    <property type="match status" value="2"/>
</dbReference>
<dbReference type="HOGENOM" id="CLU_296982_0_0_6"/>
<gene>
    <name evidence="7" type="ordered locus">DSC_05545</name>
</gene>
<dbReference type="GO" id="GO:0005886">
    <property type="term" value="C:plasma membrane"/>
    <property type="evidence" value="ECO:0007669"/>
    <property type="project" value="TreeGrafter"/>
</dbReference>
<dbReference type="FunFam" id="3.30.70.270:FF:000001">
    <property type="entry name" value="Diguanylate cyclase domain protein"/>
    <property type="match status" value="1"/>
</dbReference>
<keyword evidence="5" id="KW-0812">Transmembrane</keyword>
<evidence type="ECO:0000256" key="1">
    <source>
        <dbReference type="ARBA" id="ARBA00001946"/>
    </source>
</evidence>
<dbReference type="GO" id="GO:0016301">
    <property type="term" value="F:kinase activity"/>
    <property type="evidence" value="ECO:0007669"/>
    <property type="project" value="UniProtKB-KW"/>
</dbReference>
<dbReference type="Proteomes" id="UP000005870">
    <property type="component" value="Chromosome"/>
</dbReference>
<dbReference type="EC" id="2.7.7.65" evidence="2"/>
<feature type="transmembrane region" description="Helical" evidence="5">
    <location>
        <begin position="781"/>
        <end position="801"/>
    </location>
</feature>
<dbReference type="Pfam" id="PF07495">
    <property type="entry name" value="Y_Y_Y"/>
    <property type="match status" value="1"/>
</dbReference>
<dbReference type="CDD" id="cd01949">
    <property type="entry name" value="GGDEF"/>
    <property type="match status" value="1"/>
</dbReference>
<dbReference type="GO" id="GO:0043709">
    <property type="term" value="P:cell adhesion involved in single-species biofilm formation"/>
    <property type="evidence" value="ECO:0007669"/>
    <property type="project" value="TreeGrafter"/>
</dbReference>
<keyword evidence="7" id="KW-0808">Transferase</keyword>
<evidence type="ECO:0000313" key="7">
    <source>
        <dbReference type="EMBL" id="AER55760.1"/>
    </source>
</evidence>
<reference evidence="7 8" key="1">
    <citation type="journal article" date="2012" name="J. Bacteriol.">
        <title>Complete Genome Sequence of the BTEX-Degrading Bacterium Pseudoxanthomonas spadix BD-a59.</title>
        <authorList>
            <person name="Lee S.H."/>
            <person name="Jin H.M."/>
            <person name="Lee H.J."/>
            <person name="Kim J.M."/>
            <person name="Jeon C.O."/>
        </authorList>
    </citation>
    <scope>NUCLEOTIDE SEQUENCE [LARGE SCALE GENOMIC DNA]</scope>
    <source>
        <strain evidence="7 8">BD-a59</strain>
    </source>
</reference>
<dbReference type="InterPro" id="IPR029787">
    <property type="entry name" value="Nucleotide_cyclase"/>
</dbReference>
<evidence type="ECO:0000256" key="2">
    <source>
        <dbReference type="ARBA" id="ARBA00012528"/>
    </source>
</evidence>
<keyword evidence="7" id="KW-0418">Kinase</keyword>
<evidence type="ECO:0000259" key="6">
    <source>
        <dbReference type="PROSITE" id="PS50887"/>
    </source>
</evidence>
<evidence type="ECO:0000313" key="8">
    <source>
        <dbReference type="Proteomes" id="UP000005870"/>
    </source>
</evidence>
<sequence length="1015" mass="112198">MLLCLAVPAFAQAPAGADGQPRPLDLMDLGAPAFTNFTDRDGLPDAGVMSTCVDREGFVWGATPVGVYRYDGHRWLASDDPAVAHSATHVFVDHAGTLWVAFRKAGLARYDGVRWHPASTETGLPSNQIKRFAETIDASGAHTLWALTWDRGLIRLAGDTWELDPGNASLPADPLRSMTQTKELGAPGRQWLGTNARGLWYRDAGQTDWHRWEGHQLDAMQVEDLLAVMHDGREELWISTYVNGLWRMRADGMRRWSQQQGDFPSNVLYTLASTALADGNRAIWVASRAGLLRVQDDTLQVFNRRHGMHSEVIRSVSAWRSPDGLDVLWMANDSGVSRTALGASPWAIASLMGLDSLGVFGFLVEPDGRGGERLWVSSAGEGLALYERGQWHHFTQAEGVPPDANIGSVMATTEADGRKTYWVSLRGGALLRRRPDDARFVPIDTPWRQTIGEMVYDTLVRTYDGRREQWFATRETGLYRLRDGIWTTFAPPDANAPWRAMRVREVIDGDGRSWLWAATNQGLSRFDGQRWDPMARTLGLPETNAIGLTQIDDAQGRQILWVGTSSAGVSRVDVTDPRHPRMLADALPAPPDPSVYNPAADSAGRVYLCTNNGVQLLTPTAGGYTSRVFNRRDGMVHQECNYVHMVDAHDRFWTGTLGGLAVYDPSREVRDTQPKPLKITSLQIDGRRVTGPVLDVPAGTREIRVDYALLSWYREADSRFRTQLVGYDASPSQWSDQTTRTFNALPPGRYQLRVEAHDHANNASTPVLVTIVMHAQWWQTLWFHLVIALTILLLVYAVVLLRTRHLRAQRAALEAHIATRTAELNLANARLLELSYLDALTGLPNRRRLLEALEHPAVPTMATLILMDVDHFKAYNDRFGHLAGDQALRHVADVLRQCADSDVLMARYGGEEFACLVPGDDPARGLVLAECIRQTMADCALAVPGQTQLMHVTLSAGIAHGPLAGAEQADRLLHHADLALYQAKRDGRNRVRRRDVPLAPAGGDVPDAGGPGGMS</sequence>
<dbReference type="NCBIfam" id="TIGR00254">
    <property type="entry name" value="GGDEF"/>
    <property type="match status" value="1"/>
</dbReference>
<keyword evidence="5" id="KW-1133">Transmembrane helix</keyword>
<evidence type="ECO:0000256" key="5">
    <source>
        <dbReference type="SAM" id="Phobius"/>
    </source>
</evidence>
<dbReference type="SUPFAM" id="SSF55073">
    <property type="entry name" value="Nucleotide cyclase"/>
    <property type="match status" value="1"/>
</dbReference>
<dbReference type="GO" id="GO:0052621">
    <property type="term" value="F:diguanylate cyclase activity"/>
    <property type="evidence" value="ECO:0007669"/>
    <property type="project" value="UniProtKB-EC"/>
</dbReference>